<organism evidence="1 2">
    <name type="scientific">Penicillium camemberti (strain FM 013)</name>
    <dbReference type="NCBI Taxonomy" id="1429867"/>
    <lineage>
        <taxon>Eukaryota</taxon>
        <taxon>Fungi</taxon>
        <taxon>Dikarya</taxon>
        <taxon>Ascomycota</taxon>
        <taxon>Pezizomycotina</taxon>
        <taxon>Eurotiomycetes</taxon>
        <taxon>Eurotiomycetidae</taxon>
        <taxon>Eurotiales</taxon>
        <taxon>Aspergillaceae</taxon>
        <taxon>Penicillium</taxon>
    </lineage>
</organism>
<gene>
    <name evidence="1" type="ORF">PCAMFM013_S024g000124</name>
</gene>
<name>A0A0G4PND0_PENC3</name>
<evidence type="ECO:0000313" key="2">
    <source>
        <dbReference type="Proteomes" id="UP000053732"/>
    </source>
</evidence>
<dbReference type="Proteomes" id="UP000053732">
    <property type="component" value="Unassembled WGS sequence"/>
</dbReference>
<protein>
    <submittedName>
        <fullName evidence="1">Str. FM013</fullName>
    </submittedName>
</protein>
<dbReference type="EMBL" id="HG793157">
    <property type="protein sequence ID" value="CRL27869.1"/>
    <property type="molecule type" value="Genomic_DNA"/>
</dbReference>
<dbReference type="AlphaFoldDB" id="A0A0G4PND0"/>
<keyword evidence="2" id="KW-1185">Reference proteome</keyword>
<evidence type="ECO:0000313" key="1">
    <source>
        <dbReference type="EMBL" id="CRL27869.1"/>
    </source>
</evidence>
<sequence>MSLREESSGTHETQIAHASGLFKSFEPLLHTLNLTLSHSLAFTSDLTQNVALFDPDGILMGS</sequence>
<proteinExistence type="predicted"/>
<accession>A0A0G4PND0</accession>
<reference evidence="1 2" key="1">
    <citation type="journal article" date="2014" name="Nat. Commun.">
        <title>Multiple recent horizontal transfers of a large genomic region in cheese making fungi.</title>
        <authorList>
            <person name="Cheeseman K."/>
            <person name="Ropars J."/>
            <person name="Renault P."/>
            <person name="Dupont J."/>
            <person name="Gouzy J."/>
            <person name="Branca A."/>
            <person name="Abraham A.L."/>
            <person name="Ceppi M."/>
            <person name="Conseiller E."/>
            <person name="Debuchy R."/>
            <person name="Malagnac F."/>
            <person name="Goarin A."/>
            <person name="Silar P."/>
            <person name="Lacoste S."/>
            <person name="Sallet E."/>
            <person name="Bensimon A."/>
            <person name="Giraud T."/>
            <person name="Brygoo Y."/>
        </authorList>
    </citation>
    <scope>NUCLEOTIDE SEQUENCE [LARGE SCALE GENOMIC DNA]</scope>
    <source>
        <strain evidence="2">FM 013</strain>
    </source>
</reference>